<evidence type="ECO:0000256" key="6">
    <source>
        <dbReference type="ARBA" id="ARBA00022833"/>
    </source>
</evidence>
<dbReference type="PANTHER" id="PTHR30134">
    <property type="entry name" value="HYDROGENASE PROTEIN ASSEMBLY PROTEIN, NICKEL CHAPERONE"/>
    <property type="match status" value="1"/>
</dbReference>
<keyword evidence="7" id="KW-0342">GTP-binding</keyword>
<dbReference type="InterPro" id="IPR003495">
    <property type="entry name" value="CobW/HypB/UreG_nucleotide-bd"/>
</dbReference>
<evidence type="ECO:0000313" key="9">
    <source>
        <dbReference type="EMBL" id="GAK53832.1"/>
    </source>
</evidence>
<evidence type="ECO:0000256" key="4">
    <source>
        <dbReference type="ARBA" id="ARBA00022741"/>
    </source>
</evidence>
<evidence type="ECO:0000313" key="10">
    <source>
        <dbReference type="Proteomes" id="UP000030700"/>
    </source>
</evidence>
<evidence type="ECO:0000256" key="7">
    <source>
        <dbReference type="ARBA" id="ARBA00023134"/>
    </source>
</evidence>
<name>A0A081BR01_9BACT</name>
<dbReference type="PANTHER" id="PTHR30134:SF2">
    <property type="entry name" value="HYDROGENASE MATURATION FACTOR HYPB"/>
    <property type="match status" value="1"/>
</dbReference>
<gene>
    <name evidence="9" type="ORF">U14_05106</name>
</gene>
<dbReference type="Pfam" id="PF02492">
    <property type="entry name" value="cobW"/>
    <property type="match status" value="1"/>
</dbReference>
<keyword evidence="3" id="KW-0479">Metal-binding</keyword>
<evidence type="ECO:0000256" key="3">
    <source>
        <dbReference type="ARBA" id="ARBA00022723"/>
    </source>
</evidence>
<dbReference type="InterPro" id="IPR027417">
    <property type="entry name" value="P-loop_NTPase"/>
</dbReference>
<dbReference type="GO" id="GO:0003924">
    <property type="term" value="F:GTPase activity"/>
    <property type="evidence" value="ECO:0007669"/>
    <property type="project" value="InterPro"/>
</dbReference>
<accession>A0A081BR01</accession>
<feature type="domain" description="CobW/HypB/UreG nucleotide-binding" evidence="8">
    <location>
        <begin position="35"/>
        <end position="194"/>
    </location>
</feature>
<keyword evidence="4" id="KW-0547">Nucleotide-binding</keyword>
<dbReference type="AlphaFoldDB" id="A0A081BR01"/>
<dbReference type="EMBL" id="DF820460">
    <property type="protein sequence ID" value="GAK53832.1"/>
    <property type="molecule type" value="Genomic_DNA"/>
</dbReference>
<keyword evidence="2" id="KW-0533">Nickel</keyword>
<dbReference type="HOGENOM" id="CLU_056148_0_0_0"/>
<dbReference type="GO" id="GO:0005525">
    <property type="term" value="F:GTP binding"/>
    <property type="evidence" value="ECO:0007669"/>
    <property type="project" value="UniProtKB-KW"/>
</dbReference>
<protein>
    <submittedName>
        <fullName evidence="9">Hydrogenase accessory protein, HypB</fullName>
    </submittedName>
</protein>
<reference evidence="9" key="1">
    <citation type="journal article" date="2015" name="PeerJ">
        <title>First genomic representation of candidate bacterial phylum KSB3 points to enhanced environmental sensing as a trigger of wastewater bulking.</title>
        <authorList>
            <person name="Sekiguchi Y."/>
            <person name="Ohashi A."/>
            <person name="Parks D.H."/>
            <person name="Yamauchi T."/>
            <person name="Tyson G.W."/>
            <person name="Hugenholtz P."/>
        </authorList>
    </citation>
    <scope>NUCLEOTIDE SEQUENCE [LARGE SCALE GENOMIC DNA]</scope>
</reference>
<dbReference type="PIRSF" id="PIRSF005624">
    <property type="entry name" value="Ni-bind_GTPase"/>
    <property type="match status" value="1"/>
</dbReference>
<evidence type="ECO:0000256" key="5">
    <source>
        <dbReference type="ARBA" id="ARBA00022801"/>
    </source>
</evidence>
<evidence type="ECO:0000259" key="8">
    <source>
        <dbReference type="Pfam" id="PF02492"/>
    </source>
</evidence>
<dbReference type="GO" id="GO:0016151">
    <property type="term" value="F:nickel cation binding"/>
    <property type="evidence" value="ECO:0007669"/>
    <property type="project" value="InterPro"/>
</dbReference>
<dbReference type="Gene3D" id="3.40.50.300">
    <property type="entry name" value="P-loop containing nucleotide triphosphate hydrolases"/>
    <property type="match status" value="1"/>
</dbReference>
<organism evidence="9">
    <name type="scientific">Candidatus Moduliflexus flocculans</name>
    <dbReference type="NCBI Taxonomy" id="1499966"/>
    <lineage>
        <taxon>Bacteria</taxon>
        <taxon>Candidatus Moduliflexota</taxon>
        <taxon>Candidatus Moduliflexia</taxon>
        <taxon>Candidatus Moduliflexales</taxon>
        <taxon>Candidatus Moduliflexaceae</taxon>
    </lineage>
</organism>
<dbReference type="SUPFAM" id="SSF52540">
    <property type="entry name" value="P-loop containing nucleoside triphosphate hydrolases"/>
    <property type="match status" value="1"/>
</dbReference>
<dbReference type="Proteomes" id="UP000030700">
    <property type="component" value="Unassembled WGS sequence"/>
</dbReference>
<dbReference type="NCBIfam" id="TIGR00073">
    <property type="entry name" value="hypB"/>
    <property type="match status" value="1"/>
</dbReference>
<dbReference type="GO" id="GO:0051604">
    <property type="term" value="P:protein maturation"/>
    <property type="evidence" value="ECO:0007669"/>
    <property type="project" value="InterPro"/>
</dbReference>
<keyword evidence="5" id="KW-0378">Hydrolase</keyword>
<dbReference type="InterPro" id="IPR004392">
    <property type="entry name" value="Hyd_mat_HypB"/>
</dbReference>
<keyword evidence="10" id="KW-1185">Reference proteome</keyword>
<evidence type="ECO:0000256" key="1">
    <source>
        <dbReference type="ARBA" id="ARBA00006211"/>
    </source>
</evidence>
<dbReference type="STRING" id="1499966.U14_05106"/>
<sequence length="224" mass="24184">MQNTIIIGQSILAANDEIARSNRLELHERGVCAINVMAAPGAGKTSLIVQLLESLPNEAFKGVIEGDVASSVDTEKILAAGFPAVQINTGGGCHLTAKMIQNVLPEFQLDRNGFLFIENIGNLICPCAYDLGEDLKLVISSVPEGDDKPVKYPKIFQIADVIALNKTDYLTHSDFDLNNFLRGIKAVNPGVPVFQVSCKQRSGIDALAEWIAEFCRNTPDKVGS</sequence>
<proteinExistence type="inferred from homology"/>
<evidence type="ECO:0000256" key="2">
    <source>
        <dbReference type="ARBA" id="ARBA00022596"/>
    </source>
</evidence>
<dbReference type="GO" id="GO:0008270">
    <property type="term" value="F:zinc ion binding"/>
    <property type="evidence" value="ECO:0007669"/>
    <property type="project" value="TreeGrafter"/>
</dbReference>
<comment type="similarity">
    <text evidence="1">Belongs to the SIMIBI class G3E GTPase family. HypB/HupM subfamily.</text>
</comment>
<keyword evidence="6" id="KW-0862">Zinc</keyword>